<reference evidence="2 3" key="1">
    <citation type="submission" date="2019-07" db="EMBL/GenBank/DDBJ databases">
        <title>Draft Genome Sequences of Bacteroides pyogenes Strains Isolated from the Uterus Holstein Dairy Cows with Metritis.</title>
        <authorList>
            <person name="Cunha F."/>
            <person name="Galvao K.N."/>
            <person name="Jeon S.J."/>
            <person name="Jeong K.C."/>
        </authorList>
    </citation>
    <scope>NUCLEOTIDE SEQUENCE [LARGE SCALE GENOMIC DNA]</scope>
    <source>
        <strain evidence="2 3">KG-31</strain>
    </source>
</reference>
<proteinExistence type="predicted"/>
<protein>
    <submittedName>
        <fullName evidence="2">Uncharacterized protein</fullName>
    </submittedName>
</protein>
<dbReference type="RefSeq" id="WP_148730757.1">
    <property type="nucleotide sequence ID" value="NZ_JADRFY010000012.1"/>
</dbReference>
<dbReference type="EMBL" id="VKLW01000031">
    <property type="protein sequence ID" value="TYK32373.1"/>
    <property type="molecule type" value="Genomic_DNA"/>
</dbReference>
<comment type="caution">
    <text evidence="2">The sequence shown here is derived from an EMBL/GenBank/DDBJ whole genome shotgun (WGS) entry which is preliminary data.</text>
</comment>
<evidence type="ECO:0000313" key="2">
    <source>
        <dbReference type="EMBL" id="TYK32373.1"/>
    </source>
</evidence>
<organism evidence="2 3">
    <name type="scientific">Bacteroides pyogenes</name>
    <dbReference type="NCBI Taxonomy" id="310300"/>
    <lineage>
        <taxon>Bacteria</taxon>
        <taxon>Pseudomonadati</taxon>
        <taxon>Bacteroidota</taxon>
        <taxon>Bacteroidia</taxon>
        <taxon>Bacteroidales</taxon>
        <taxon>Bacteroidaceae</taxon>
        <taxon>Bacteroides</taxon>
    </lineage>
</organism>
<dbReference type="Proteomes" id="UP000324383">
    <property type="component" value="Unassembled WGS sequence"/>
</dbReference>
<dbReference type="AlphaFoldDB" id="A0A5D3E8D1"/>
<evidence type="ECO:0000313" key="3">
    <source>
        <dbReference type="Proteomes" id="UP000324383"/>
    </source>
</evidence>
<name>A0A5D3E8D1_9BACE</name>
<evidence type="ECO:0000256" key="1">
    <source>
        <dbReference type="SAM" id="MobiDB-lite"/>
    </source>
</evidence>
<feature type="region of interest" description="Disordered" evidence="1">
    <location>
        <begin position="1"/>
        <end position="22"/>
    </location>
</feature>
<accession>A0A5D3E8D1</accession>
<sequence length="74" mass="8291">MITQSTVTSAPQASRTQQMLPGYRRYSGNESASVSDLFEFLSFPSPEREEFLSDFCACSYRALGNIVSPNYQPK</sequence>
<keyword evidence="3" id="KW-1185">Reference proteome</keyword>
<feature type="compositionally biased region" description="Polar residues" evidence="1">
    <location>
        <begin position="1"/>
        <end position="19"/>
    </location>
</feature>
<gene>
    <name evidence="2" type="ORF">FNJ60_12160</name>
</gene>